<evidence type="ECO:0000313" key="1">
    <source>
        <dbReference type="EMBL" id="EFA22792.1"/>
    </source>
</evidence>
<sequence>MPTYGLSFTIERFLFYSYRLLMEFSIKYAIFRCDVRFCTITYNTFAR</sequence>
<dbReference type="EMBL" id="ABXB03000003">
    <property type="protein sequence ID" value="EFA22792.1"/>
    <property type="molecule type" value="Genomic_DNA"/>
</dbReference>
<reference evidence="1 2" key="1">
    <citation type="submission" date="2009-11" db="EMBL/GenBank/DDBJ databases">
        <authorList>
            <person name="Weinstock G."/>
            <person name="Sodergren E."/>
            <person name="Clifton S."/>
            <person name="Fulton L."/>
            <person name="Fulton B."/>
            <person name="Courtney L."/>
            <person name="Fronick C."/>
            <person name="Harrison M."/>
            <person name="Strong C."/>
            <person name="Farmer C."/>
            <person name="Delahaunty K."/>
            <person name="Markovic C."/>
            <person name="Hall O."/>
            <person name="Minx P."/>
            <person name="Tomlinson C."/>
            <person name="Mitreva M."/>
            <person name="Nelson J."/>
            <person name="Hou S."/>
            <person name="Wollam A."/>
            <person name="Pepin K.H."/>
            <person name="Johnson M."/>
            <person name="Bhonagiri V."/>
            <person name="Nash W.E."/>
            <person name="Warren W."/>
            <person name="Chinwalla A."/>
            <person name="Mardis E.R."/>
            <person name="Wilson R.K."/>
        </authorList>
    </citation>
    <scope>NUCLEOTIDE SEQUENCE [LARGE SCALE GENOMIC DNA]</scope>
    <source>
        <strain evidence="1 2">DSM 20093</strain>
    </source>
</reference>
<comment type="caution">
    <text evidence="1">The sequence shown here is derived from an EMBL/GenBank/DDBJ whole genome shotgun (WGS) entry which is preliminary data.</text>
</comment>
<evidence type="ECO:0000313" key="2">
    <source>
        <dbReference type="Proteomes" id="UP000003656"/>
    </source>
</evidence>
<gene>
    <name evidence="1" type="ORF">BIFGAL_03826</name>
</gene>
<dbReference type="AlphaFoldDB" id="D1NVE1"/>
<protein>
    <submittedName>
        <fullName evidence="1">Uncharacterized protein</fullName>
    </submittedName>
</protein>
<dbReference type="Proteomes" id="UP000003656">
    <property type="component" value="Unassembled WGS sequence"/>
</dbReference>
<accession>D1NVE1</accession>
<organism evidence="1 2">
    <name type="scientific">Bifidobacterium gallicum DSM 20093 = LMG 11596</name>
    <dbReference type="NCBI Taxonomy" id="561180"/>
    <lineage>
        <taxon>Bacteria</taxon>
        <taxon>Bacillati</taxon>
        <taxon>Actinomycetota</taxon>
        <taxon>Actinomycetes</taxon>
        <taxon>Bifidobacteriales</taxon>
        <taxon>Bifidobacteriaceae</taxon>
        <taxon>Bifidobacterium</taxon>
    </lineage>
</organism>
<proteinExistence type="predicted"/>
<name>D1NVE1_9BIFI</name>